<proteinExistence type="predicted"/>
<reference evidence="1 2" key="1">
    <citation type="journal article" date="2019" name="Nat. Ecol. Evol.">
        <title>Megaphylogeny resolves global patterns of mushroom evolution.</title>
        <authorList>
            <person name="Varga T."/>
            <person name="Krizsan K."/>
            <person name="Foldi C."/>
            <person name="Dima B."/>
            <person name="Sanchez-Garcia M."/>
            <person name="Sanchez-Ramirez S."/>
            <person name="Szollosi G.J."/>
            <person name="Szarkandi J.G."/>
            <person name="Papp V."/>
            <person name="Albert L."/>
            <person name="Andreopoulos W."/>
            <person name="Angelini C."/>
            <person name="Antonin V."/>
            <person name="Barry K.W."/>
            <person name="Bougher N.L."/>
            <person name="Buchanan P."/>
            <person name="Buyck B."/>
            <person name="Bense V."/>
            <person name="Catcheside P."/>
            <person name="Chovatia M."/>
            <person name="Cooper J."/>
            <person name="Damon W."/>
            <person name="Desjardin D."/>
            <person name="Finy P."/>
            <person name="Geml J."/>
            <person name="Haridas S."/>
            <person name="Hughes K."/>
            <person name="Justo A."/>
            <person name="Karasinski D."/>
            <person name="Kautmanova I."/>
            <person name="Kiss B."/>
            <person name="Kocsube S."/>
            <person name="Kotiranta H."/>
            <person name="LaButti K.M."/>
            <person name="Lechner B.E."/>
            <person name="Liimatainen K."/>
            <person name="Lipzen A."/>
            <person name="Lukacs Z."/>
            <person name="Mihaltcheva S."/>
            <person name="Morgado L.N."/>
            <person name="Niskanen T."/>
            <person name="Noordeloos M.E."/>
            <person name="Ohm R.A."/>
            <person name="Ortiz-Santana B."/>
            <person name="Ovrebo C."/>
            <person name="Racz N."/>
            <person name="Riley R."/>
            <person name="Savchenko A."/>
            <person name="Shiryaev A."/>
            <person name="Soop K."/>
            <person name="Spirin V."/>
            <person name="Szebenyi C."/>
            <person name="Tomsovsky M."/>
            <person name="Tulloss R.E."/>
            <person name="Uehling J."/>
            <person name="Grigoriev I.V."/>
            <person name="Vagvolgyi C."/>
            <person name="Papp T."/>
            <person name="Martin F.M."/>
            <person name="Miettinen O."/>
            <person name="Hibbett D.S."/>
            <person name="Nagy L.G."/>
        </authorList>
    </citation>
    <scope>NUCLEOTIDE SEQUENCE [LARGE SCALE GENOMIC DNA]</scope>
    <source>
        <strain evidence="1 2">NL-1719</strain>
    </source>
</reference>
<evidence type="ECO:0000313" key="1">
    <source>
        <dbReference type="EMBL" id="TFK71665.1"/>
    </source>
</evidence>
<accession>A0ACD3B0P7</accession>
<name>A0ACD3B0P7_9AGAR</name>
<evidence type="ECO:0000313" key="2">
    <source>
        <dbReference type="Proteomes" id="UP000308600"/>
    </source>
</evidence>
<protein>
    <submittedName>
        <fullName evidence="1">Uncharacterized protein</fullName>
    </submittedName>
</protein>
<dbReference type="Proteomes" id="UP000308600">
    <property type="component" value="Unassembled WGS sequence"/>
</dbReference>
<organism evidence="1 2">
    <name type="scientific">Pluteus cervinus</name>
    <dbReference type="NCBI Taxonomy" id="181527"/>
    <lineage>
        <taxon>Eukaryota</taxon>
        <taxon>Fungi</taxon>
        <taxon>Dikarya</taxon>
        <taxon>Basidiomycota</taxon>
        <taxon>Agaricomycotina</taxon>
        <taxon>Agaricomycetes</taxon>
        <taxon>Agaricomycetidae</taxon>
        <taxon>Agaricales</taxon>
        <taxon>Pluteineae</taxon>
        <taxon>Pluteaceae</taxon>
        <taxon>Pluteus</taxon>
    </lineage>
</organism>
<keyword evidence="2" id="KW-1185">Reference proteome</keyword>
<gene>
    <name evidence="1" type="ORF">BDN72DRAFT_427817</name>
</gene>
<sequence>MVGKESKVDVLIVGAGPAGLMACNALLKAGVSVRIVDRRAAKVAAGQADGIQPRTIEVLQSYGLADRLLREANQMHMAAFYNPGPDGGIELTERVPDVTAPTARYPFEATLHQGAVESIFIDSMATMGLQVERPVIPTSIQLSEDERILKDPQSYPVRVTLKHLGTNEETLETEIVNAKFLLGSDGAHSWVRKSFGIEMEGEQTDDVWGVVDIVPDTDFPDIRNRCVVHSNNGSCMIIPREGDKARIYVQLNDKSAVDSESGRVDKGRIGPEQLLEVARKSFHPYTFSAATEISWWTIYIVGQRVASRFSVHERVFIAGDACHTHSPKAGQGMNASMNDGHNLAWKLAQVIRGWADMTLLETYELERRKYARDLIEFDKKFAKLFTGKPRTEKNQDGVSHDAFIGIFQKFGGFTSGIGIHYQPSLIVNTTHQSLAKGLAIGQRMIPHTVIRAADSRPYDIQDLLPADSRFKILLFTGDASQSNQLAQVQALSEELDRPSSFLHRYTPSGNPFSTFDMLSICATKKEDFDLNNLPRLLRYHWSKVLLDDTNTDLNSKQESKVAHDFGISPAGAIVVVRPDGYIGTIAPLSRQGIEHLDEYFASFMKL</sequence>
<dbReference type="EMBL" id="ML208295">
    <property type="protein sequence ID" value="TFK71665.1"/>
    <property type="molecule type" value="Genomic_DNA"/>
</dbReference>